<organism evidence="6 7">
    <name type="scientific">Musa acuminata subsp. malaccensis</name>
    <name type="common">Wild banana</name>
    <name type="synonym">Musa malaccensis</name>
    <dbReference type="NCBI Taxonomy" id="214687"/>
    <lineage>
        <taxon>Eukaryota</taxon>
        <taxon>Viridiplantae</taxon>
        <taxon>Streptophyta</taxon>
        <taxon>Embryophyta</taxon>
        <taxon>Tracheophyta</taxon>
        <taxon>Spermatophyta</taxon>
        <taxon>Magnoliopsida</taxon>
        <taxon>Liliopsida</taxon>
        <taxon>Zingiberales</taxon>
        <taxon>Musaceae</taxon>
        <taxon>Musa</taxon>
    </lineage>
</organism>
<evidence type="ECO:0000259" key="5">
    <source>
        <dbReference type="Pfam" id="PF21362"/>
    </source>
</evidence>
<dbReference type="InParanoid" id="A0A804JVS0"/>
<evidence type="ECO:0000313" key="7">
    <source>
        <dbReference type="Proteomes" id="UP000012960"/>
    </source>
</evidence>
<dbReference type="Pfam" id="PF21362">
    <property type="entry name" value="Sina_RING"/>
    <property type="match status" value="1"/>
</dbReference>
<dbReference type="Proteomes" id="UP000012960">
    <property type="component" value="Unplaced"/>
</dbReference>
<keyword evidence="1" id="KW-0479">Metal-binding</keyword>
<keyword evidence="4" id="KW-0732">Signal</keyword>
<evidence type="ECO:0000256" key="4">
    <source>
        <dbReference type="SAM" id="SignalP"/>
    </source>
</evidence>
<feature type="domain" description="E3 ubiquitin-protein ligase Sina-like RING finger" evidence="5">
    <location>
        <begin position="11"/>
        <end position="33"/>
    </location>
</feature>
<protein>
    <recommendedName>
        <fullName evidence="5">E3 ubiquitin-protein ligase Sina-like RING finger domain-containing protein</fullName>
    </recommendedName>
</protein>
<dbReference type="AlphaFoldDB" id="A0A804JVS0"/>
<evidence type="ECO:0000256" key="2">
    <source>
        <dbReference type="ARBA" id="ARBA00022771"/>
    </source>
</evidence>
<dbReference type="InterPro" id="IPR049548">
    <property type="entry name" value="Sina-like_RING"/>
</dbReference>
<evidence type="ECO:0000256" key="1">
    <source>
        <dbReference type="ARBA" id="ARBA00022723"/>
    </source>
</evidence>
<keyword evidence="2" id="KW-0863">Zinc-finger</keyword>
<dbReference type="EnsemblPlants" id="Ma07_t14470.1">
    <property type="protein sequence ID" value="Ma07_p14470.1"/>
    <property type="gene ID" value="Ma07_g14470"/>
</dbReference>
<dbReference type="GO" id="GO:0008270">
    <property type="term" value="F:zinc ion binding"/>
    <property type="evidence" value="ECO:0007669"/>
    <property type="project" value="UniProtKB-KW"/>
</dbReference>
<dbReference type="Gramene" id="Ma07_t14470.1">
    <property type="protein sequence ID" value="Ma07_p14470.1"/>
    <property type="gene ID" value="Ma07_g14470"/>
</dbReference>
<sequence>MLKKFYVLLFFLCHNGHTLCSACKSRVHNRCPT</sequence>
<feature type="signal peptide" evidence="4">
    <location>
        <begin position="1"/>
        <end position="20"/>
    </location>
</feature>
<evidence type="ECO:0000256" key="3">
    <source>
        <dbReference type="ARBA" id="ARBA00022833"/>
    </source>
</evidence>
<reference evidence="6" key="1">
    <citation type="submission" date="2021-05" db="UniProtKB">
        <authorList>
            <consortium name="EnsemblPlants"/>
        </authorList>
    </citation>
    <scope>IDENTIFICATION</scope>
    <source>
        <strain evidence="6">subsp. malaccensis</strain>
    </source>
</reference>
<keyword evidence="7" id="KW-1185">Reference proteome</keyword>
<proteinExistence type="predicted"/>
<name>A0A804JVS0_MUSAM</name>
<accession>A0A804JVS0</accession>
<evidence type="ECO:0000313" key="6">
    <source>
        <dbReference type="EnsemblPlants" id="Ma07_p14470.1"/>
    </source>
</evidence>
<feature type="chain" id="PRO_5033014722" description="E3 ubiquitin-protein ligase Sina-like RING finger domain-containing protein" evidence="4">
    <location>
        <begin position="21"/>
        <end position="33"/>
    </location>
</feature>
<keyword evidence="3" id="KW-0862">Zinc</keyword>